<dbReference type="AlphaFoldDB" id="A0AAN9UJ73"/>
<sequence length="232" mass="26397">MSTTDAENNNGSDSEAGEEWKSKPPYRTVGADEEFEKKWTATCHCGRVKYWLSRDKPLSCKFCHCVDCQSLHGAPFQWAAIFHKEDLHFEKGAEGLAFYTSSDRQTRHKLPCKVSCTYCHAPIMDEGRNMVLMFPSIIDFGDAEHKKAFDPQCHIFYSQRVVDIPDGKPKWTKMDGKSELIDEVGDKKEVESVVSKRKLEAEGEVREEGARVEKAAKKVEIEKSETEVIVLE</sequence>
<evidence type="ECO:0000256" key="5">
    <source>
        <dbReference type="SAM" id="MobiDB-lite"/>
    </source>
</evidence>
<dbReference type="GO" id="GO:0046872">
    <property type="term" value="F:metal ion binding"/>
    <property type="evidence" value="ECO:0007669"/>
    <property type="project" value="UniProtKB-KW"/>
</dbReference>
<dbReference type="Proteomes" id="UP001320420">
    <property type="component" value="Unassembled WGS sequence"/>
</dbReference>
<gene>
    <name evidence="7" type="ORF">SLS62_009897</name>
</gene>
<dbReference type="SUPFAM" id="SSF51316">
    <property type="entry name" value="Mss4-like"/>
    <property type="match status" value="1"/>
</dbReference>
<name>A0AAN9UJ73_9PEZI</name>
<comment type="similarity">
    <text evidence="1">Belongs to the Gfa family.</text>
</comment>
<evidence type="ECO:0000256" key="2">
    <source>
        <dbReference type="ARBA" id="ARBA00022723"/>
    </source>
</evidence>
<feature type="region of interest" description="Disordered" evidence="5">
    <location>
        <begin position="1"/>
        <end position="26"/>
    </location>
</feature>
<feature type="domain" description="CENP-V/GFA" evidence="6">
    <location>
        <begin position="39"/>
        <end position="150"/>
    </location>
</feature>
<feature type="compositionally biased region" description="Polar residues" evidence="5">
    <location>
        <begin position="1"/>
        <end position="13"/>
    </location>
</feature>
<evidence type="ECO:0000259" key="6">
    <source>
        <dbReference type="PROSITE" id="PS51891"/>
    </source>
</evidence>
<keyword evidence="2" id="KW-0479">Metal-binding</keyword>
<dbReference type="PANTHER" id="PTHR33337:SF40">
    <property type="entry name" value="CENP-V_GFA DOMAIN-CONTAINING PROTEIN-RELATED"/>
    <property type="match status" value="1"/>
</dbReference>
<reference evidence="7 8" key="1">
    <citation type="submission" date="2024-02" db="EMBL/GenBank/DDBJ databases">
        <title>De novo assembly and annotation of 12 fungi associated with fruit tree decline syndrome in Ontario, Canada.</title>
        <authorList>
            <person name="Sulman M."/>
            <person name="Ellouze W."/>
            <person name="Ilyukhin E."/>
        </authorList>
    </citation>
    <scope>NUCLEOTIDE SEQUENCE [LARGE SCALE GENOMIC DNA]</scope>
    <source>
        <strain evidence="7 8">M11/M66-122</strain>
    </source>
</reference>
<protein>
    <recommendedName>
        <fullName evidence="6">CENP-V/GFA domain-containing protein</fullName>
    </recommendedName>
</protein>
<evidence type="ECO:0000256" key="1">
    <source>
        <dbReference type="ARBA" id="ARBA00005495"/>
    </source>
</evidence>
<dbReference type="InterPro" id="IPR011057">
    <property type="entry name" value="Mss4-like_sf"/>
</dbReference>
<proteinExistence type="inferred from homology"/>
<evidence type="ECO:0000256" key="4">
    <source>
        <dbReference type="ARBA" id="ARBA00023239"/>
    </source>
</evidence>
<keyword evidence="4" id="KW-0456">Lyase</keyword>
<dbReference type="InterPro" id="IPR006913">
    <property type="entry name" value="CENP-V/GFA"/>
</dbReference>
<comment type="caution">
    <text evidence="7">The sequence shown here is derived from an EMBL/GenBank/DDBJ whole genome shotgun (WGS) entry which is preliminary data.</text>
</comment>
<keyword evidence="8" id="KW-1185">Reference proteome</keyword>
<dbReference type="Pfam" id="PF04828">
    <property type="entry name" value="GFA"/>
    <property type="match status" value="1"/>
</dbReference>
<evidence type="ECO:0000313" key="7">
    <source>
        <dbReference type="EMBL" id="KAK7745184.1"/>
    </source>
</evidence>
<dbReference type="PROSITE" id="PS51891">
    <property type="entry name" value="CENP_V_GFA"/>
    <property type="match status" value="1"/>
</dbReference>
<evidence type="ECO:0000256" key="3">
    <source>
        <dbReference type="ARBA" id="ARBA00022833"/>
    </source>
</evidence>
<organism evidence="7 8">
    <name type="scientific">Diatrype stigma</name>
    <dbReference type="NCBI Taxonomy" id="117547"/>
    <lineage>
        <taxon>Eukaryota</taxon>
        <taxon>Fungi</taxon>
        <taxon>Dikarya</taxon>
        <taxon>Ascomycota</taxon>
        <taxon>Pezizomycotina</taxon>
        <taxon>Sordariomycetes</taxon>
        <taxon>Xylariomycetidae</taxon>
        <taxon>Xylariales</taxon>
        <taxon>Diatrypaceae</taxon>
        <taxon>Diatrype</taxon>
    </lineage>
</organism>
<dbReference type="GO" id="GO:0016846">
    <property type="term" value="F:carbon-sulfur lyase activity"/>
    <property type="evidence" value="ECO:0007669"/>
    <property type="project" value="InterPro"/>
</dbReference>
<dbReference type="PANTHER" id="PTHR33337">
    <property type="entry name" value="GFA DOMAIN-CONTAINING PROTEIN"/>
    <property type="match status" value="1"/>
</dbReference>
<dbReference type="Gene3D" id="3.90.1590.10">
    <property type="entry name" value="glutathione-dependent formaldehyde- activating enzyme (gfa)"/>
    <property type="match status" value="1"/>
</dbReference>
<evidence type="ECO:0000313" key="8">
    <source>
        <dbReference type="Proteomes" id="UP001320420"/>
    </source>
</evidence>
<keyword evidence="3" id="KW-0862">Zinc</keyword>
<dbReference type="EMBL" id="JAKJXP020000111">
    <property type="protein sequence ID" value="KAK7745184.1"/>
    <property type="molecule type" value="Genomic_DNA"/>
</dbReference>
<accession>A0AAN9UJ73</accession>